<keyword evidence="2" id="KW-1185">Reference proteome</keyword>
<evidence type="ECO:0000313" key="2">
    <source>
        <dbReference type="Proteomes" id="UP000318681"/>
    </source>
</evidence>
<evidence type="ECO:0000313" key="1">
    <source>
        <dbReference type="EMBL" id="TVV74461.1"/>
    </source>
</evidence>
<dbReference type="Pfam" id="PF12261">
    <property type="entry name" value="T_hemolysin"/>
    <property type="match status" value="1"/>
</dbReference>
<dbReference type="Proteomes" id="UP000318681">
    <property type="component" value="Unassembled WGS sequence"/>
</dbReference>
<evidence type="ECO:0008006" key="3">
    <source>
        <dbReference type="Google" id="ProtNLM"/>
    </source>
</evidence>
<name>A0A558R500_9SPHN</name>
<accession>A0A558R500</accession>
<comment type="caution">
    <text evidence="1">The sequence shown here is derived from an EMBL/GenBank/DDBJ whole genome shotgun (WGS) entry which is preliminary data.</text>
</comment>
<proteinExistence type="predicted"/>
<protein>
    <recommendedName>
        <fullName evidence="3">Thermostable hemolysin</fullName>
    </recommendedName>
</protein>
<dbReference type="InterPro" id="IPR022050">
    <property type="entry name" value="T_hemolysin"/>
</dbReference>
<sequence>MHHVASRSLVHRRYATVHGAAPAADYPDYLTTGASDAPQAVLGYRLARDERLFLEVYLDRPIEAVLTERLARPVARARIVELGDHASDSAPATVALWGQAAATLGAHADVAVAVLTKPLRAMLTRLGLGLVELAPARIEALGSHGARWGRYYETDPVICAGDIAACRNRLVAAGPA</sequence>
<dbReference type="RefSeq" id="WP_145150727.1">
    <property type="nucleotide sequence ID" value="NZ_VNIM01000033.1"/>
</dbReference>
<gene>
    <name evidence="1" type="ORF">FOY91_09785</name>
</gene>
<reference evidence="1 2" key="1">
    <citation type="submission" date="2019-07" db="EMBL/GenBank/DDBJ databases">
        <title>Sphingomonas solaris sp. nov., isolated from a solar panel from Boston, Massachusetts.</title>
        <authorList>
            <person name="Tanner K."/>
            <person name="Pascual J."/>
            <person name="Mancuso C."/>
            <person name="Pereto J."/>
            <person name="Khalil A."/>
            <person name="Vilanova C."/>
        </authorList>
    </citation>
    <scope>NUCLEOTIDE SEQUENCE [LARGE SCALE GENOMIC DNA]</scope>
    <source>
        <strain evidence="1 2">R4DWN</strain>
    </source>
</reference>
<dbReference type="AlphaFoldDB" id="A0A558R500"/>
<dbReference type="EMBL" id="VNIM01000033">
    <property type="protein sequence ID" value="TVV74461.1"/>
    <property type="molecule type" value="Genomic_DNA"/>
</dbReference>
<organism evidence="1 2">
    <name type="scientific">Alterirhizorhabdus solaris</name>
    <dbReference type="NCBI Taxonomy" id="2529389"/>
    <lineage>
        <taxon>Bacteria</taxon>
        <taxon>Pseudomonadati</taxon>
        <taxon>Pseudomonadota</taxon>
        <taxon>Alphaproteobacteria</taxon>
        <taxon>Sphingomonadales</taxon>
        <taxon>Rhizorhabdaceae</taxon>
        <taxon>Alterirhizorhabdus</taxon>
    </lineage>
</organism>
<dbReference type="OrthoDB" id="7432757at2"/>